<organism evidence="2 3">
    <name type="scientific">Rhizomicrobium electricum</name>
    <dbReference type="NCBI Taxonomy" id="480070"/>
    <lineage>
        <taxon>Bacteria</taxon>
        <taxon>Pseudomonadati</taxon>
        <taxon>Pseudomonadota</taxon>
        <taxon>Alphaproteobacteria</taxon>
        <taxon>Micropepsales</taxon>
        <taxon>Micropepsaceae</taxon>
        <taxon>Rhizomicrobium</taxon>
    </lineage>
</organism>
<keyword evidence="1" id="KW-0472">Membrane</keyword>
<feature type="transmembrane region" description="Helical" evidence="1">
    <location>
        <begin position="6"/>
        <end position="23"/>
    </location>
</feature>
<evidence type="ECO:0000313" key="3">
    <source>
        <dbReference type="Proteomes" id="UP001499951"/>
    </source>
</evidence>
<dbReference type="Proteomes" id="UP001499951">
    <property type="component" value="Unassembled WGS sequence"/>
</dbReference>
<evidence type="ECO:0000313" key="2">
    <source>
        <dbReference type="EMBL" id="GAA0557764.1"/>
    </source>
</evidence>
<evidence type="ECO:0008006" key="4">
    <source>
        <dbReference type="Google" id="ProtNLM"/>
    </source>
</evidence>
<dbReference type="RefSeq" id="WP_166930736.1">
    <property type="nucleotide sequence ID" value="NZ_BAAADD010000001.1"/>
</dbReference>
<keyword evidence="1" id="KW-0812">Transmembrane</keyword>
<comment type="caution">
    <text evidence="2">The sequence shown here is derived from an EMBL/GenBank/DDBJ whole genome shotgun (WGS) entry which is preliminary data.</text>
</comment>
<protein>
    <recommendedName>
        <fullName evidence="4">DUF1146 domain-containing protein</fullName>
    </recommendedName>
</protein>
<feature type="transmembrane region" description="Helical" evidence="1">
    <location>
        <begin position="44"/>
        <end position="65"/>
    </location>
</feature>
<name>A0ABN1E2X9_9PROT</name>
<accession>A0ABN1E2X9</accession>
<sequence length="69" mass="7941">MFLKVIPALLMVLVFGGTLIAMYGRAREQGRERTFFFRFEFFRLALLVAAVSTAAVYGIWVWLIAPLFH</sequence>
<evidence type="ECO:0000256" key="1">
    <source>
        <dbReference type="SAM" id="Phobius"/>
    </source>
</evidence>
<dbReference type="EMBL" id="BAAADD010000001">
    <property type="protein sequence ID" value="GAA0557764.1"/>
    <property type="molecule type" value="Genomic_DNA"/>
</dbReference>
<keyword evidence="3" id="KW-1185">Reference proteome</keyword>
<reference evidence="2 3" key="1">
    <citation type="journal article" date="2019" name="Int. J. Syst. Evol. Microbiol.">
        <title>The Global Catalogue of Microorganisms (GCM) 10K type strain sequencing project: providing services to taxonomists for standard genome sequencing and annotation.</title>
        <authorList>
            <consortium name="The Broad Institute Genomics Platform"/>
            <consortium name="The Broad Institute Genome Sequencing Center for Infectious Disease"/>
            <person name="Wu L."/>
            <person name="Ma J."/>
        </authorList>
    </citation>
    <scope>NUCLEOTIDE SEQUENCE [LARGE SCALE GENOMIC DNA]</scope>
    <source>
        <strain evidence="2 3">JCM 15089</strain>
    </source>
</reference>
<gene>
    <name evidence="2" type="ORF">GCM10008942_02790</name>
</gene>
<keyword evidence="1" id="KW-1133">Transmembrane helix</keyword>
<proteinExistence type="predicted"/>